<evidence type="ECO:0000313" key="2">
    <source>
        <dbReference type="Proteomes" id="UP000310249"/>
    </source>
</evidence>
<dbReference type="AlphaFoldDB" id="A0A5S3WSX3"/>
<dbReference type="InterPro" id="IPR047879">
    <property type="entry name" value="YjiT"/>
</dbReference>
<organism evidence="1 2">
    <name type="scientific">Pseudoalteromonas rubra</name>
    <dbReference type="NCBI Taxonomy" id="43658"/>
    <lineage>
        <taxon>Bacteria</taxon>
        <taxon>Pseudomonadati</taxon>
        <taxon>Pseudomonadota</taxon>
        <taxon>Gammaproteobacteria</taxon>
        <taxon>Alteromonadales</taxon>
        <taxon>Pseudoalteromonadaceae</taxon>
        <taxon>Pseudoalteromonas</taxon>
    </lineage>
</organism>
<evidence type="ECO:0000313" key="1">
    <source>
        <dbReference type="EMBL" id="TMP32096.1"/>
    </source>
</evidence>
<name>A0A5S3WSX3_9GAMM</name>
<accession>A0A5S3WSX3</accession>
<comment type="caution">
    <text evidence="1">The sequence shown here is derived from an EMBL/GenBank/DDBJ whole genome shotgun (WGS) entry which is preliminary data.</text>
</comment>
<sequence length="1112" mass="127364">MEKNILATTSTLVTPSDFIISLLNKRGLNTPTGQPLFAYQVSHDEYISLRDVTKRFYPKTSVTASRHTHWAACFVLFCAEWYRREYQAQDGWQWSPIWQELNFQLDPSDIRQIVPMGLETYWKRTVRRFEVSGARTFLGSVFIEGGLPFQLIRQSDNKFGFLVWRVLKNYYQVELLGIELSELIRLNVGYLPTVFSESESVELIASLIRNLMRLGNEVDLNNLDLRPSQQLDKLVPNWREQFPIPLDNETGHELLNNWLEKASTASQSIKNIQTKLTCEHFFDIDTLKIKSKVTFPKNLSFDIDRSQVSSTRLELGLNEGVKKAAQLGSAYAQFDERVCKVRPRSKSVVVNRDNLYTPLFVELSESGICRDRQEIRASAIPLGEIPIGFEKTENGFSCCGQASFSVKTKTIYVLVSGNAELEVLGGNCELEKTLFLREKKLKWYKMFGEIRVYDNGNRYRICTNSTHNSTGAFELLGLELQWETKPTRVYKGMPRVVLPDADNQNAPNTFEFLNDRPLHELKTHEKYGVHTFSLKNSEGDVLLKRKIGVLPEDLTMKFHSTQRSVELHITTAATIFVEVMADNVHSEYSKQEQTHIYSLEVNDKPPSTIKLFLNANLASDPIDITLPFPAAGIFGFNSKGDELSSSLTVPQLLGSEVLLYSAKDYVETYILSVSLKPITRNSPRFESKIKVGNRPVTVSLYSFKDRIMELFALCALEEGIDAEVEIEIRNGINAKKYNVRKYITKIEIDAKHNIVSFNSDSEVDTFSEQPQTLRIAEPERHTLPLPPKKLGDILFDRFELPPAMFKGDVWMIIPGRGNDLAFRPRLFSLGHEVDNVETREIDTLQSAVRAYHPVSNPGVIGKVISEMGKNIEHRSWGYLRTLWTETNYLPLSTFQVWHELAKDDRALTLALFVFEMNEEFIQKLDIEFPIFWEMIKIDDWKLAIEQYRAFIGRFLPDSNIVTARLSELFSNLTSCVSSFPDPFAHYLVQGEFETVLEVAQAKVLVNQCWLQDLRRIHADSKWPDMLNTPFLKAARACKAVGFMECEPYQTSAVYYPAICAAIAMGMMQIEDYVRVDANAIYEMKKLRDFDRDWFSAAFSYFVSAYENQNKGS</sequence>
<gene>
    <name evidence="1" type="ORF">CWB99_02530</name>
</gene>
<dbReference type="Proteomes" id="UP000310249">
    <property type="component" value="Unassembled WGS sequence"/>
</dbReference>
<dbReference type="EMBL" id="PNCI01000006">
    <property type="protein sequence ID" value="TMP32096.1"/>
    <property type="molecule type" value="Genomic_DNA"/>
</dbReference>
<reference evidence="1 2" key="1">
    <citation type="submission" date="2018-01" db="EMBL/GenBank/DDBJ databases">
        <authorList>
            <person name="Paulsen S."/>
            <person name="Gram L.K."/>
        </authorList>
    </citation>
    <scope>NUCLEOTIDE SEQUENCE [LARGE SCALE GENOMIC DNA]</scope>
    <source>
        <strain evidence="1 2">S2676</strain>
    </source>
</reference>
<dbReference type="OrthoDB" id="5494042at2"/>
<reference evidence="2" key="2">
    <citation type="submission" date="2019-06" db="EMBL/GenBank/DDBJ databases">
        <title>Co-occurence of chitin degradation, pigmentation and bioactivity in marine Pseudoalteromonas.</title>
        <authorList>
            <person name="Sonnenschein E.C."/>
            <person name="Bech P.K."/>
        </authorList>
    </citation>
    <scope>NUCLEOTIDE SEQUENCE [LARGE SCALE GENOMIC DNA]</scope>
    <source>
        <strain evidence="2">S2676</strain>
    </source>
</reference>
<dbReference type="NCBIfam" id="NF038336">
    <property type="entry name" value="YjiT_fam"/>
    <property type="match status" value="1"/>
</dbReference>
<dbReference type="RefSeq" id="WP_138552845.1">
    <property type="nucleotide sequence ID" value="NZ_PNCH01000049.1"/>
</dbReference>
<protein>
    <submittedName>
        <fullName evidence="1">Uncharacterized protein</fullName>
    </submittedName>
</protein>
<proteinExistence type="predicted"/>